<comment type="cofactor">
    <cofactor evidence="1">
        <name>Mg(2+)</name>
        <dbReference type="ChEBI" id="CHEBI:18420"/>
    </cofactor>
</comment>
<evidence type="ECO:0000256" key="5">
    <source>
        <dbReference type="RuleBase" id="RU003476"/>
    </source>
</evidence>
<dbReference type="RefSeq" id="WP_380138836.1">
    <property type="nucleotide sequence ID" value="NZ_JBHLUI010000010.1"/>
</dbReference>
<dbReference type="InterPro" id="IPR020476">
    <property type="entry name" value="Nudix_hydrolase"/>
</dbReference>
<keyword evidence="3 5" id="KW-0378">Hydrolase</keyword>
<dbReference type="PANTHER" id="PTHR43046:SF12">
    <property type="entry name" value="GDP-MANNOSE MANNOSYL HYDROLASE"/>
    <property type="match status" value="1"/>
</dbReference>
<comment type="caution">
    <text evidence="7">The sequence shown here is derived from an EMBL/GenBank/DDBJ whole genome shotgun (WGS) entry which is preliminary data.</text>
</comment>
<gene>
    <name evidence="7" type="ORF">ACFFVI_11555</name>
</gene>
<reference evidence="7 8" key="1">
    <citation type="submission" date="2024-09" db="EMBL/GenBank/DDBJ databases">
        <authorList>
            <person name="Sun Q."/>
            <person name="Mori K."/>
        </authorList>
    </citation>
    <scope>NUCLEOTIDE SEQUENCE [LARGE SCALE GENOMIC DNA]</scope>
    <source>
        <strain evidence="7 8">TISTR 1856</strain>
    </source>
</reference>
<dbReference type="SUPFAM" id="SSF55811">
    <property type="entry name" value="Nudix"/>
    <property type="match status" value="1"/>
</dbReference>
<dbReference type="PANTHER" id="PTHR43046">
    <property type="entry name" value="GDP-MANNOSE MANNOSYL HYDROLASE"/>
    <property type="match status" value="1"/>
</dbReference>
<dbReference type="PRINTS" id="PR00502">
    <property type="entry name" value="NUDIXFAMILY"/>
</dbReference>
<evidence type="ECO:0000256" key="2">
    <source>
        <dbReference type="ARBA" id="ARBA00005582"/>
    </source>
</evidence>
<dbReference type="CDD" id="cd18876">
    <property type="entry name" value="NUDIX_Hydrolase"/>
    <property type="match status" value="1"/>
</dbReference>
<dbReference type="InterPro" id="IPR020084">
    <property type="entry name" value="NUDIX_hydrolase_CS"/>
</dbReference>
<dbReference type="PROSITE" id="PS00893">
    <property type="entry name" value="NUDIX_BOX"/>
    <property type="match status" value="1"/>
</dbReference>
<dbReference type="PROSITE" id="PS51462">
    <property type="entry name" value="NUDIX"/>
    <property type="match status" value="1"/>
</dbReference>
<proteinExistence type="inferred from homology"/>
<protein>
    <submittedName>
        <fullName evidence="7">NUDIX domain-containing protein</fullName>
    </submittedName>
</protein>
<dbReference type="EMBL" id="JBHMDM010000005">
    <property type="protein sequence ID" value="MFB9377604.1"/>
    <property type="molecule type" value="Genomic_DNA"/>
</dbReference>
<evidence type="ECO:0000256" key="3">
    <source>
        <dbReference type="ARBA" id="ARBA00022801"/>
    </source>
</evidence>
<dbReference type="Gene3D" id="3.90.79.10">
    <property type="entry name" value="Nucleoside Triphosphate Pyrophosphohydrolase"/>
    <property type="match status" value="1"/>
</dbReference>
<dbReference type="InterPro" id="IPR015797">
    <property type="entry name" value="NUDIX_hydrolase-like_dom_sf"/>
</dbReference>
<feature type="domain" description="Nudix hydrolase" evidence="6">
    <location>
        <begin position="11"/>
        <end position="139"/>
    </location>
</feature>
<evidence type="ECO:0000256" key="4">
    <source>
        <dbReference type="ARBA" id="ARBA00022842"/>
    </source>
</evidence>
<keyword evidence="4" id="KW-0460">Magnesium</keyword>
<accession>A0ABV5LU71</accession>
<dbReference type="Proteomes" id="UP001589748">
    <property type="component" value="Unassembled WGS sequence"/>
</dbReference>
<name>A0ABV5LU71_9ACTN</name>
<dbReference type="InterPro" id="IPR000086">
    <property type="entry name" value="NUDIX_hydrolase_dom"/>
</dbReference>
<keyword evidence="8" id="KW-1185">Reference proteome</keyword>
<evidence type="ECO:0000259" key="6">
    <source>
        <dbReference type="PROSITE" id="PS51462"/>
    </source>
</evidence>
<dbReference type="Pfam" id="PF00293">
    <property type="entry name" value="NUDIX"/>
    <property type="match status" value="1"/>
</dbReference>
<evidence type="ECO:0000313" key="7">
    <source>
        <dbReference type="EMBL" id="MFB9377604.1"/>
    </source>
</evidence>
<comment type="similarity">
    <text evidence="2 5">Belongs to the Nudix hydrolase family.</text>
</comment>
<evidence type="ECO:0000256" key="1">
    <source>
        <dbReference type="ARBA" id="ARBA00001946"/>
    </source>
</evidence>
<organism evidence="7 8">
    <name type="scientific">Kineococcus gynurae</name>
    <dbReference type="NCBI Taxonomy" id="452979"/>
    <lineage>
        <taxon>Bacteria</taxon>
        <taxon>Bacillati</taxon>
        <taxon>Actinomycetota</taxon>
        <taxon>Actinomycetes</taxon>
        <taxon>Kineosporiales</taxon>
        <taxon>Kineosporiaceae</taxon>
        <taxon>Kineococcus</taxon>
    </lineage>
</organism>
<sequence>MSTDTAPPMATPRVAAGVLYRNAAGHVLLVKPTYKDGWDIPGGYVEPGESPLAAARREVVEELGTELPIAGLLLVDWAPAPKEGDKMLFVFDGGQLTDEQYATVTPDGDEIGTTAFHDPAAIDDLMPDRLVRRVRTALDAPPGRSEHYAEHGTRALA</sequence>
<evidence type="ECO:0000313" key="8">
    <source>
        <dbReference type="Proteomes" id="UP001589748"/>
    </source>
</evidence>